<evidence type="ECO:0000256" key="2">
    <source>
        <dbReference type="ARBA" id="ARBA00022741"/>
    </source>
</evidence>
<dbReference type="Pfam" id="PF00350">
    <property type="entry name" value="Dynamin_N"/>
    <property type="match status" value="1"/>
</dbReference>
<evidence type="ECO:0000313" key="8">
    <source>
        <dbReference type="Ensembl" id="ENSCINP00000034452.1"/>
    </source>
</evidence>
<dbReference type="InterPro" id="IPR027094">
    <property type="entry name" value="Mitofusin_fam"/>
</dbReference>
<keyword evidence="5 6" id="KW-0472">Membrane</keyword>
<evidence type="ECO:0000256" key="1">
    <source>
        <dbReference type="ARBA" id="ARBA00004370"/>
    </source>
</evidence>
<dbReference type="GO" id="GO:0003924">
    <property type="term" value="F:GTPase activity"/>
    <property type="evidence" value="ECO:0007669"/>
    <property type="project" value="InterPro"/>
</dbReference>
<evidence type="ECO:0000256" key="5">
    <source>
        <dbReference type="ARBA" id="ARBA00023136"/>
    </source>
</evidence>
<comment type="subcellular location">
    <subcellularLocation>
        <location evidence="1">Membrane</location>
    </subcellularLocation>
</comment>
<dbReference type="GO" id="GO:0005525">
    <property type="term" value="F:GTP binding"/>
    <property type="evidence" value="ECO:0007669"/>
    <property type="project" value="UniProtKB-KW"/>
</dbReference>
<evidence type="ECO:0000259" key="7">
    <source>
        <dbReference type="Pfam" id="PF00350"/>
    </source>
</evidence>
<keyword evidence="6" id="KW-1133">Transmembrane helix</keyword>
<dbReference type="Proteomes" id="UP000008144">
    <property type="component" value="Chromosome 1"/>
</dbReference>
<dbReference type="PANTHER" id="PTHR10465">
    <property type="entry name" value="TRANSMEMBRANE GTPASE FZO1"/>
    <property type="match status" value="1"/>
</dbReference>
<dbReference type="OMA" id="SEYLCTE"/>
<name>H2XXR8_CIOIN</name>
<dbReference type="GO" id="GO:0005737">
    <property type="term" value="C:cytoplasm"/>
    <property type="evidence" value="ECO:0000318"/>
    <property type="project" value="GO_Central"/>
</dbReference>
<dbReference type="Ensembl" id="ENSCINT00000035376.1">
    <property type="protein sequence ID" value="ENSCINP00000034452.1"/>
    <property type="gene ID" value="ENSCING00000020807.1"/>
</dbReference>
<evidence type="ECO:0000256" key="4">
    <source>
        <dbReference type="ARBA" id="ARBA00023134"/>
    </source>
</evidence>
<reference evidence="8" key="3">
    <citation type="submission" date="2025-08" db="UniProtKB">
        <authorList>
            <consortium name="Ensembl"/>
        </authorList>
    </citation>
    <scope>IDENTIFICATION</scope>
</reference>
<organism evidence="8 9">
    <name type="scientific">Ciona intestinalis</name>
    <name type="common">Transparent sea squirt</name>
    <name type="synonym">Ascidia intestinalis</name>
    <dbReference type="NCBI Taxonomy" id="7719"/>
    <lineage>
        <taxon>Eukaryota</taxon>
        <taxon>Metazoa</taxon>
        <taxon>Chordata</taxon>
        <taxon>Tunicata</taxon>
        <taxon>Ascidiacea</taxon>
        <taxon>Phlebobranchia</taxon>
        <taxon>Cionidae</taxon>
        <taxon>Ciona</taxon>
    </lineage>
</organism>
<dbReference type="GeneTree" id="ENSGT00500000045140"/>
<sequence length="379" mass="42393">MAFKGKSKNASHLENLTLTVNEKILRECHNLYTEDKIGLISIAGDIDIHLLAPRKKITVLLIGNHSAGKSSFINWYVEEHIQRTGVAIETQGFTIVTSGRKRESLTGNATLHLYPHLEPLQNKPGVMDYVTTEITTSKQKKFNLVTFIDTPGLVDGDMKYPFDVNESILWLGKQIADRVFVFFDPIGQALCKRTLNIVEQLSEDHAEIMKFYLSKADEAGHESDRQRVMMQIVQELCKRPNLNRTGFDMPTIYIPSMGKTSKCVNQIEDVCKEIDKTINTTIQNTLNKLEKDCTDISTKIDTLIEEDNAACSYNLRAKGKGFMYASVGSILPLLLFGNFLAIALPKESLEAALGVTGAEALAKYTVSVTRYFTAFLQRG</sequence>
<dbReference type="AlphaFoldDB" id="H2XXR8"/>
<dbReference type="SUPFAM" id="SSF52540">
    <property type="entry name" value="P-loop containing nucleoside triphosphate hydrolases"/>
    <property type="match status" value="1"/>
</dbReference>
<reference evidence="8" key="2">
    <citation type="journal article" date="2008" name="Genome Biol.">
        <title>Improved genome assembly and evidence-based global gene model set for the chordate Ciona intestinalis: new insight into intron and operon populations.</title>
        <authorList>
            <person name="Satou Y."/>
            <person name="Mineta K."/>
            <person name="Ogasawara M."/>
            <person name="Sasakura Y."/>
            <person name="Shoguchi E."/>
            <person name="Ueno K."/>
            <person name="Yamada L."/>
            <person name="Matsumoto J."/>
            <person name="Wasserscheid J."/>
            <person name="Dewar K."/>
            <person name="Wiley G.B."/>
            <person name="Macmil S.L."/>
            <person name="Roe B.A."/>
            <person name="Zeller R.W."/>
            <person name="Hastings K.E."/>
            <person name="Lemaire P."/>
            <person name="Lindquist E."/>
            <person name="Endo T."/>
            <person name="Hotta K."/>
            <person name="Inaba K."/>
        </authorList>
    </citation>
    <scope>NUCLEOTIDE SEQUENCE [LARGE SCALE GENOMIC DNA]</scope>
    <source>
        <strain evidence="8">wild type</strain>
    </source>
</reference>
<dbReference type="HOGENOM" id="CLU_049463_0_0_1"/>
<dbReference type="GO" id="GO:0030674">
    <property type="term" value="F:protein-macromolecule adaptor activity"/>
    <property type="evidence" value="ECO:0000318"/>
    <property type="project" value="GO_Central"/>
</dbReference>
<dbReference type="InterPro" id="IPR045063">
    <property type="entry name" value="Dynamin_N"/>
</dbReference>
<dbReference type="GO" id="GO:0016197">
    <property type="term" value="P:endosomal transport"/>
    <property type="evidence" value="ECO:0000318"/>
    <property type="project" value="GO_Central"/>
</dbReference>
<dbReference type="InParanoid" id="H2XXR8"/>
<protein>
    <recommendedName>
        <fullName evidence="7">Dynamin N-terminal domain-containing protein</fullName>
    </recommendedName>
</protein>
<reference evidence="8" key="4">
    <citation type="submission" date="2025-09" db="UniProtKB">
        <authorList>
            <consortium name="Ensembl"/>
        </authorList>
    </citation>
    <scope>IDENTIFICATION</scope>
</reference>
<dbReference type="Gene3D" id="3.40.50.300">
    <property type="entry name" value="P-loop containing nucleotide triphosphate hydrolases"/>
    <property type="match status" value="1"/>
</dbReference>
<dbReference type="STRING" id="7719.ENSCINP00000034452"/>
<evidence type="ECO:0000313" key="9">
    <source>
        <dbReference type="Proteomes" id="UP000008144"/>
    </source>
</evidence>
<dbReference type="InterPro" id="IPR027417">
    <property type="entry name" value="P-loop_NTPase"/>
</dbReference>
<feature type="transmembrane region" description="Helical" evidence="6">
    <location>
        <begin position="322"/>
        <end position="344"/>
    </location>
</feature>
<keyword evidence="4" id="KW-0342">GTP-binding</keyword>
<keyword evidence="6" id="KW-0812">Transmembrane</keyword>
<dbReference type="GO" id="GO:0006897">
    <property type="term" value="P:endocytosis"/>
    <property type="evidence" value="ECO:0000318"/>
    <property type="project" value="GO_Central"/>
</dbReference>
<proteinExistence type="predicted"/>
<dbReference type="GO" id="GO:0007005">
    <property type="term" value="P:mitochondrion organization"/>
    <property type="evidence" value="ECO:0007669"/>
    <property type="project" value="UniProtKB-ARBA"/>
</dbReference>
<feature type="domain" description="Dynamin N-terminal" evidence="7">
    <location>
        <begin position="59"/>
        <end position="121"/>
    </location>
</feature>
<dbReference type="PANTHER" id="PTHR10465:SF4">
    <property type="entry name" value="DYNAMIN N-TERMINAL DOMAIN-CONTAINING PROTEIN"/>
    <property type="match status" value="1"/>
</dbReference>
<keyword evidence="9" id="KW-1185">Reference proteome</keyword>
<keyword evidence="2" id="KW-0547">Nucleotide-binding</keyword>
<dbReference type="EMBL" id="EAAA01000349">
    <property type="status" value="NOT_ANNOTATED_CDS"/>
    <property type="molecule type" value="Genomic_DNA"/>
</dbReference>
<evidence type="ECO:0000256" key="6">
    <source>
        <dbReference type="SAM" id="Phobius"/>
    </source>
</evidence>
<keyword evidence="3" id="KW-0378">Hydrolase</keyword>
<evidence type="ECO:0000256" key="3">
    <source>
        <dbReference type="ARBA" id="ARBA00022801"/>
    </source>
</evidence>
<reference evidence="9" key="1">
    <citation type="journal article" date="2002" name="Science">
        <title>The draft genome of Ciona intestinalis: insights into chordate and vertebrate origins.</title>
        <authorList>
            <person name="Dehal P."/>
            <person name="Satou Y."/>
            <person name="Campbell R.K."/>
            <person name="Chapman J."/>
            <person name="Degnan B."/>
            <person name="De Tomaso A."/>
            <person name="Davidson B."/>
            <person name="Di Gregorio A."/>
            <person name="Gelpke M."/>
            <person name="Goodstein D.M."/>
            <person name="Harafuji N."/>
            <person name="Hastings K.E."/>
            <person name="Ho I."/>
            <person name="Hotta K."/>
            <person name="Huang W."/>
            <person name="Kawashima T."/>
            <person name="Lemaire P."/>
            <person name="Martinez D."/>
            <person name="Meinertzhagen I.A."/>
            <person name="Necula S."/>
            <person name="Nonaka M."/>
            <person name="Putnam N."/>
            <person name="Rash S."/>
            <person name="Saiga H."/>
            <person name="Satake M."/>
            <person name="Terry A."/>
            <person name="Yamada L."/>
            <person name="Wang H.G."/>
            <person name="Awazu S."/>
            <person name="Azumi K."/>
            <person name="Boore J."/>
            <person name="Branno M."/>
            <person name="Chin-Bow S."/>
            <person name="DeSantis R."/>
            <person name="Doyle S."/>
            <person name="Francino P."/>
            <person name="Keys D.N."/>
            <person name="Haga S."/>
            <person name="Hayashi H."/>
            <person name="Hino K."/>
            <person name="Imai K.S."/>
            <person name="Inaba K."/>
            <person name="Kano S."/>
            <person name="Kobayashi K."/>
            <person name="Kobayashi M."/>
            <person name="Lee B.I."/>
            <person name="Makabe K.W."/>
            <person name="Manohar C."/>
            <person name="Matassi G."/>
            <person name="Medina M."/>
            <person name="Mochizuki Y."/>
            <person name="Mount S."/>
            <person name="Morishita T."/>
            <person name="Miura S."/>
            <person name="Nakayama A."/>
            <person name="Nishizaka S."/>
            <person name="Nomoto H."/>
            <person name="Ohta F."/>
            <person name="Oishi K."/>
            <person name="Rigoutsos I."/>
            <person name="Sano M."/>
            <person name="Sasaki A."/>
            <person name="Sasakura Y."/>
            <person name="Shoguchi E."/>
            <person name="Shin-i T."/>
            <person name="Spagnuolo A."/>
            <person name="Stainier D."/>
            <person name="Suzuki M.M."/>
            <person name="Tassy O."/>
            <person name="Takatori N."/>
            <person name="Tokuoka M."/>
            <person name="Yagi K."/>
            <person name="Yoshizaki F."/>
            <person name="Wada S."/>
            <person name="Zhang C."/>
            <person name="Hyatt P.D."/>
            <person name="Larimer F."/>
            <person name="Detter C."/>
            <person name="Doggett N."/>
            <person name="Glavina T."/>
            <person name="Hawkins T."/>
            <person name="Richardson P."/>
            <person name="Lucas S."/>
            <person name="Kohara Y."/>
            <person name="Levine M."/>
            <person name="Satoh N."/>
            <person name="Rokhsar D.S."/>
        </authorList>
    </citation>
    <scope>NUCLEOTIDE SEQUENCE [LARGE SCALE GENOMIC DNA]</scope>
</reference>
<accession>H2XXR8</accession>
<dbReference type="GO" id="GO:0005886">
    <property type="term" value="C:plasma membrane"/>
    <property type="evidence" value="ECO:0000318"/>
    <property type="project" value="GO_Central"/>
</dbReference>